<feature type="region of interest" description="Disordered" evidence="12">
    <location>
        <begin position="374"/>
        <end position="409"/>
    </location>
</feature>
<dbReference type="GO" id="GO:0060271">
    <property type="term" value="P:cilium assembly"/>
    <property type="evidence" value="ECO:0007669"/>
    <property type="project" value="TreeGrafter"/>
</dbReference>
<feature type="region of interest" description="Disordered" evidence="12">
    <location>
        <begin position="517"/>
        <end position="559"/>
    </location>
</feature>
<dbReference type="PROSITE" id="PS00028">
    <property type="entry name" value="ZINC_FINGER_C2H2_1"/>
    <property type="match status" value="1"/>
</dbReference>
<dbReference type="InterPro" id="IPR058883">
    <property type="entry name" value="DZIP1_dom"/>
</dbReference>
<dbReference type="GO" id="GO:0008270">
    <property type="term" value="F:zinc ion binding"/>
    <property type="evidence" value="ECO:0007669"/>
    <property type="project" value="UniProtKB-KW"/>
</dbReference>
<accession>A0A819LUQ6</accession>
<evidence type="ECO:0000256" key="9">
    <source>
        <dbReference type="ARBA" id="ARBA00023212"/>
    </source>
</evidence>
<evidence type="ECO:0000256" key="7">
    <source>
        <dbReference type="ARBA" id="ARBA00022833"/>
    </source>
</evidence>
<keyword evidence="7" id="KW-0862">Zinc</keyword>
<dbReference type="Pfam" id="PF25977">
    <property type="entry name" value="DZIP1"/>
    <property type="match status" value="1"/>
</dbReference>
<dbReference type="Pfam" id="PF13815">
    <property type="entry name" value="Dzip-like_N"/>
    <property type="match status" value="1"/>
</dbReference>
<reference evidence="14" key="1">
    <citation type="submission" date="2021-02" db="EMBL/GenBank/DDBJ databases">
        <authorList>
            <person name="Nowell W R."/>
        </authorList>
    </citation>
    <scope>NUCLEOTIDE SEQUENCE</scope>
</reference>
<feature type="domain" description="C2H2-type" evidence="13">
    <location>
        <begin position="158"/>
        <end position="179"/>
    </location>
</feature>
<evidence type="ECO:0000256" key="1">
    <source>
        <dbReference type="ARBA" id="ARBA00004114"/>
    </source>
</evidence>
<feature type="compositionally biased region" description="Polar residues" evidence="12">
    <location>
        <begin position="730"/>
        <end position="756"/>
    </location>
</feature>
<dbReference type="GO" id="GO:0005737">
    <property type="term" value="C:cytoplasm"/>
    <property type="evidence" value="ECO:0007669"/>
    <property type="project" value="TreeGrafter"/>
</dbReference>
<keyword evidence="10" id="KW-0966">Cell projection</keyword>
<sequence>MNYLYLNPLSQQPITSSFVFNKRNEKIDWRRIAAVDVERITRELDFQVLQDNIQHIALCNIDMEIDTRAMDPNFAKLFKIAQLIIEYLLVCQDQIANQLVDYEQIKGKSLHDQDESRREIEKLRNDLNTTKKESKKRKKIIEEQQKMLMSQRPPHHTCPVCAHSFLTIDYLQAHIHRRHPEYGSGREHDIDSEKEIQRVKDELRSKETELQLIKVQKAVDEEKIRERDENIRQLKEEMQAFINKMTILEEKYFTLRSSTPTQPSSPRQRETGVKELLKENKTFRTENEQLKQLLQQAENNLKKEEKQKRRLERDIQNLQKKINDLNENLRTLENASGDTNRLSEELIRFQNRYNEEKNRRKKLQDELDEANKQLARFRNQPPPINDRKSPVPTPRSSISPPPIPTPIRPTPRPIQPTEILLPQYCPSLVRQINQNPRYLNEFRKGARNELNEEFKQHEGLNINEKDTRLTDNDYKTKIKIIEHTRQNIQKDLPNFERIRNELSQTLDKLVMERINTQHSGVTSTRSSTGKLVKFEDESQRQPTISTKKPSTAITTVQPKSKYNQNYTSTYFASDDEKTNTYESDDDDNYNQRTKSGITNDIQPSPRKNVPSTGINTLVSANIRPVTTNNTKTISALVRPKSTINRNDSESSEDDSEIDRNVATKTRVLDQKLTEISAKGQKPTINAISQGFLPSHKTLSTQNNKDDDDSASDSFTSIHDTNPRQKIPIGNFSQNPHRQSINTNQNLSSGDGSQYTYDSAWKSPVGKGSDLRRPPTADSAKTSNMDSDDDLEGEDSN</sequence>
<keyword evidence="5" id="KW-0479">Metal-binding</keyword>
<feature type="compositionally biased region" description="Polar residues" evidence="12">
    <location>
        <begin position="590"/>
        <end position="602"/>
    </location>
</feature>
<keyword evidence="6" id="KW-0863">Zinc-finger</keyword>
<feature type="region of interest" description="Disordered" evidence="12">
    <location>
        <begin position="694"/>
        <end position="796"/>
    </location>
</feature>
<feature type="compositionally biased region" description="Pro residues" evidence="12">
    <location>
        <begin position="399"/>
        <end position="409"/>
    </location>
</feature>
<dbReference type="InterPro" id="IPR032714">
    <property type="entry name" value="DZIP1_N"/>
</dbReference>
<feature type="coiled-coil region" evidence="11">
    <location>
        <begin position="113"/>
        <end position="144"/>
    </location>
</feature>
<evidence type="ECO:0000256" key="5">
    <source>
        <dbReference type="ARBA" id="ARBA00022723"/>
    </source>
</evidence>
<evidence type="ECO:0000256" key="8">
    <source>
        <dbReference type="ARBA" id="ARBA00023054"/>
    </source>
</evidence>
<dbReference type="PANTHER" id="PTHR21502:SF3">
    <property type="entry name" value="CILIUM ASSEMBLY PROTEIN DZIP1L"/>
    <property type="match status" value="1"/>
</dbReference>
<dbReference type="Proteomes" id="UP000663836">
    <property type="component" value="Unassembled WGS sequence"/>
</dbReference>
<dbReference type="InterPro" id="IPR013087">
    <property type="entry name" value="Znf_C2H2_type"/>
</dbReference>
<comment type="subcellular location">
    <subcellularLocation>
        <location evidence="2">Cytoplasm</location>
        <location evidence="2">Cytoskeleton</location>
        <location evidence="2">Cilium basal body</location>
    </subcellularLocation>
    <subcellularLocation>
        <location evidence="1">Cytoplasm</location>
        <location evidence="1">Cytoskeleton</location>
        <location evidence="1">Microtubule organizing center</location>
        <location evidence="1">Centrosome</location>
        <location evidence="1">Centriole</location>
    </subcellularLocation>
</comment>
<gene>
    <name evidence="14" type="ORF">JBS370_LOCUS24393</name>
</gene>
<evidence type="ECO:0000313" key="14">
    <source>
        <dbReference type="EMBL" id="CAF3966627.1"/>
    </source>
</evidence>
<feature type="region of interest" description="Disordered" evidence="12">
    <location>
        <begin position="631"/>
        <end position="662"/>
    </location>
</feature>
<dbReference type="EMBL" id="CAJOBD010003805">
    <property type="protein sequence ID" value="CAF3966627.1"/>
    <property type="molecule type" value="Genomic_DNA"/>
</dbReference>
<dbReference type="GO" id="GO:0036064">
    <property type="term" value="C:ciliary basal body"/>
    <property type="evidence" value="ECO:0007669"/>
    <property type="project" value="TreeGrafter"/>
</dbReference>
<dbReference type="InterPro" id="IPR051241">
    <property type="entry name" value="DZIP_RILPL"/>
</dbReference>
<feature type="compositionally biased region" description="Acidic residues" evidence="12">
    <location>
        <begin position="785"/>
        <end position="796"/>
    </location>
</feature>
<keyword evidence="4" id="KW-0963">Cytoplasm</keyword>
<evidence type="ECO:0000256" key="4">
    <source>
        <dbReference type="ARBA" id="ARBA00022490"/>
    </source>
</evidence>
<protein>
    <recommendedName>
        <fullName evidence="13">C2H2-type domain-containing protein</fullName>
    </recommendedName>
</protein>
<dbReference type="PANTHER" id="PTHR21502">
    <property type="entry name" value="ZINC FINGER PROTEIN DZIP1"/>
    <property type="match status" value="1"/>
</dbReference>
<proteinExistence type="inferred from homology"/>
<evidence type="ECO:0000259" key="13">
    <source>
        <dbReference type="PROSITE" id="PS00028"/>
    </source>
</evidence>
<feature type="region of interest" description="Disordered" evidence="12">
    <location>
        <begin position="573"/>
        <end position="613"/>
    </location>
</feature>
<name>A0A819LUQ6_9BILA</name>
<evidence type="ECO:0000256" key="3">
    <source>
        <dbReference type="ARBA" id="ARBA00009131"/>
    </source>
</evidence>
<organism evidence="14 15">
    <name type="scientific">Rotaria sordida</name>
    <dbReference type="NCBI Taxonomy" id="392033"/>
    <lineage>
        <taxon>Eukaryota</taxon>
        <taxon>Metazoa</taxon>
        <taxon>Spiralia</taxon>
        <taxon>Gnathifera</taxon>
        <taxon>Rotifera</taxon>
        <taxon>Eurotatoria</taxon>
        <taxon>Bdelloidea</taxon>
        <taxon>Philodinida</taxon>
        <taxon>Philodinidae</taxon>
        <taxon>Rotaria</taxon>
    </lineage>
</organism>
<evidence type="ECO:0000256" key="6">
    <source>
        <dbReference type="ARBA" id="ARBA00022771"/>
    </source>
</evidence>
<keyword evidence="8 11" id="KW-0175">Coiled coil</keyword>
<comment type="caution">
    <text evidence="14">The sequence shown here is derived from an EMBL/GenBank/DDBJ whole genome shotgun (WGS) entry which is preliminary data.</text>
</comment>
<feature type="compositionally biased region" description="Polar residues" evidence="12">
    <location>
        <begin position="517"/>
        <end position="529"/>
    </location>
</feature>
<evidence type="ECO:0000256" key="10">
    <source>
        <dbReference type="ARBA" id="ARBA00023273"/>
    </source>
</evidence>
<evidence type="ECO:0000313" key="15">
    <source>
        <dbReference type="Proteomes" id="UP000663836"/>
    </source>
</evidence>
<feature type="compositionally biased region" description="Polar residues" evidence="12">
    <location>
        <begin position="540"/>
        <end position="559"/>
    </location>
</feature>
<dbReference type="GO" id="GO:0005814">
    <property type="term" value="C:centriole"/>
    <property type="evidence" value="ECO:0007669"/>
    <property type="project" value="UniProtKB-SubCell"/>
</dbReference>
<evidence type="ECO:0000256" key="11">
    <source>
        <dbReference type="SAM" id="Coils"/>
    </source>
</evidence>
<evidence type="ECO:0000256" key="2">
    <source>
        <dbReference type="ARBA" id="ARBA00004120"/>
    </source>
</evidence>
<dbReference type="AlphaFoldDB" id="A0A819LUQ6"/>
<comment type="similarity">
    <text evidence="3">Belongs to the DZIP C2H2-type zinc-finger protein family.</text>
</comment>
<evidence type="ECO:0000256" key="12">
    <source>
        <dbReference type="SAM" id="MobiDB-lite"/>
    </source>
</evidence>
<keyword evidence="9" id="KW-0206">Cytoskeleton</keyword>